<dbReference type="RefSeq" id="WP_191154282.1">
    <property type="nucleotide sequence ID" value="NZ_JACWUN010000004.1"/>
</dbReference>
<dbReference type="EMBL" id="JACWUN010000004">
    <property type="protein sequence ID" value="MBD1400010.1"/>
    <property type="molecule type" value="Genomic_DNA"/>
</dbReference>
<keyword evidence="2" id="KW-1185">Reference proteome</keyword>
<dbReference type="AlphaFoldDB" id="A0A8J6QU86"/>
<reference evidence="1" key="1">
    <citation type="submission" date="2020-09" db="EMBL/GenBank/DDBJ databases">
        <title>Pelobacter alkaliphilus sp. nov., a novel anaerobic arsenate-reducing bacterium from terrestrial mud volcano.</title>
        <authorList>
            <person name="Khomyakova M.A."/>
            <person name="Merkel A.Y."/>
            <person name="Slobodkin A.I."/>
        </authorList>
    </citation>
    <scope>NUCLEOTIDE SEQUENCE</scope>
    <source>
        <strain evidence="1">M08fum</strain>
    </source>
</reference>
<comment type="caution">
    <text evidence="1">The sequence shown here is derived from an EMBL/GenBank/DDBJ whole genome shotgun (WGS) entry which is preliminary data.</text>
</comment>
<evidence type="ECO:0000313" key="2">
    <source>
        <dbReference type="Proteomes" id="UP000632828"/>
    </source>
</evidence>
<name>A0A8J6QU86_9BACT</name>
<protein>
    <submittedName>
        <fullName evidence="1">Antitoxin of toxin-antitoxin stability system</fullName>
    </submittedName>
</protein>
<evidence type="ECO:0000313" key="1">
    <source>
        <dbReference type="EMBL" id="MBD1400010.1"/>
    </source>
</evidence>
<dbReference type="Proteomes" id="UP000632828">
    <property type="component" value="Unassembled WGS sequence"/>
</dbReference>
<sequence>MSKEAVFTMKLEPELRAEFMAEAAGEDRPASQVMRELMRDYIEQRRLAREYDDYLHRKVEAGRASMRDNRGRSNDEVEAVFAARRNQVAADQA</sequence>
<organism evidence="1 2">
    <name type="scientific">Pelovirga terrestris</name>
    <dbReference type="NCBI Taxonomy" id="2771352"/>
    <lineage>
        <taxon>Bacteria</taxon>
        <taxon>Pseudomonadati</taxon>
        <taxon>Thermodesulfobacteriota</taxon>
        <taxon>Desulfuromonadia</taxon>
        <taxon>Geobacterales</taxon>
        <taxon>Geobacteraceae</taxon>
        <taxon>Pelovirga</taxon>
    </lineage>
</organism>
<gene>
    <name evidence="1" type="ORF">ICT70_04925</name>
</gene>
<accession>A0A8J6QU86</accession>
<proteinExistence type="predicted"/>